<dbReference type="AlphaFoldDB" id="A0A0D3KVB1"/>
<dbReference type="KEGG" id="ehx:EMIHUDRAFT_200288"/>
<dbReference type="Proteomes" id="UP000013827">
    <property type="component" value="Unassembled WGS sequence"/>
</dbReference>
<dbReference type="PaxDb" id="2903-EOD39696"/>
<accession>A0A0D3KVB1</accession>
<dbReference type="RefSeq" id="XP_005792125.1">
    <property type="nucleotide sequence ID" value="XM_005792068.1"/>
</dbReference>
<name>A0A0D3KVB1_EMIH1</name>
<dbReference type="EnsemblProtists" id="EOD39696">
    <property type="protein sequence ID" value="EOD39696"/>
    <property type="gene ID" value="EMIHUDRAFT_200288"/>
</dbReference>
<dbReference type="HOGENOM" id="CLU_1296457_0_0_1"/>
<organism evidence="1 2">
    <name type="scientific">Emiliania huxleyi (strain CCMP1516)</name>
    <dbReference type="NCBI Taxonomy" id="280463"/>
    <lineage>
        <taxon>Eukaryota</taxon>
        <taxon>Haptista</taxon>
        <taxon>Haptophyta</taxon>
        <taxon>Prymnesiophyceae</taxon>
        <taxon>Isochrysidales</taxon>
        <taxon>Noelaerhabdaceae</taxon>
        <taxon>Emiliania</taxon>
    </lineage>
</organism>
<keyword evidence="2" id="KW-1185">Reference proteome</keyword>
<proteinExistence type="predicted"/>
<protein>
    <submittedName>
        <fullName evidence="1">Uncharacterized protein</fullName>
    </submittedName>
</protein>
<reference evidence="1" key="2">
    <citation type="submission" date="2024-10" db="UniProtKB">
        <authorList>
            <consortium name="EnsemblProtists"/>
        </authorList>
    </citation>
    <scope>IDENTIFICATION</scope>
</reference>
<evidence type="ECO:0000313" key="2">
    <source>
        <dbReference type="Proteomes" id="UP000013827"/>
    </source>
</evidence>
<sequence>MALRSWRRTQADLVYAANALSLHLAPRPSLRKHGAPMMQLDGQLDGRSLFDSSPDPSVRAARFAAPAGQLHPLTASPVGQLHPLTASPEVVRLKQDGDAAEAALRRLIEERPREEEVFKEQVKAATGEQLDALLASHLQQSQARQAEYDAALAVRDGKVRKAALAEQLLMAERDSLAKRARAAATEERLRDELHECEVAARAEADCRARFLAA</sequence>
<dbReference type="GeneID" id="17284967"/>
<evidence type="ECO:0000313" key="1">
    <source>
        <dbReference type="EnsemblProtists" id="EOD39696"/>
    </source>
</evidence>
<reference evidence="2" key="1">
    <citation type="journal article" date="2013" name="Nature">
        <title>Pan genome of the phytoplankton Emiliania underpins its global distribution.</title>
        <authorList>
            <person name="Read B.A."/>
            <person name="Kegel J."/>
            <person name="Klute M.J."/>
            <person name="Kuo A."/>
            <person name="Lefebvre S.C."/>
            <person name="Maumus F."/>
            <person name="Mayer C."/>
            <person name="Miller J."/>
            <person name="Monier A."/>
            <person name="Salamov A."/>
            <person name="Young J."/>
            <person name="Aguilar M."/>
            <person name="Claverie J.M."/>
            <person name="Frickenhaus S."/>
            <person name="Gonzalez K."/>
            <person name="Herman E.K."/>
            <person name="Lin Y.C."/>
            <person name="Napier J."/>
            <person name="Ogata H."/>
            <person name="Sarno A.F."/>
            <person name="Shmutz J."/>
            <person name="Schroeder D."/>
            <person name="de Vargas C."/>
            <person name="Verret F."/>
            <person name="von Dassow P."/>
            <person name="Valentin K."/>
            <person name="Van de Peer Y."/>
            <person name="Wheeler G."/>
            <person name="Dacks J.B."/>
            <person name="Delwiche C.F."/>
            <person name="Dyhrman S.T."/>
            <person name="Glockner G."/>
            <person name="John U."/>
            <person name="Richards T."/>
            <person name="Worden A.Z."/>
            <person name="Zhang X."/>
            <person name="Grigoriev I.V."/>
            <person name="Allen A.E."/>
            <person name="Bidle K."/>
            <person name="Borodovsky M."/>
            <person name="Bowler C."/>
            <person name="Brownlee C."/>
            <person name="Cock J.M."/>
            <person name="Elias M."/>
            <person name="Gladyshev V.N."/>
            <person name="Groth M."/>
            <person name="Guda C."/>
            <person name="Hadaegh A."/>
            <person name="Iglesias-Rodriguez M.D."/>
            <person name="Jenkins J."/>
            <person name="Jones B.M."/>
            <person name="Lawson T."/>
            <person name="Leese F."/>
            <person name="Lindquist E."/>
            <person name="Lobanov A."/>
            <person name="Lomsadze A."/>
            <person name="Malik S.B."/>
            <person name="Marsh M.E."/>
            <person name="Mackinder L."/>
            <person name="Mock T."/>
            <person name="Mueller-Roeber B."/>
            <person name="Pagarete A."/>
            <person name="Parker M."/>
            <person name="Probert I."/>
            <person name="Quesneville H."/>
            <person name="Raines C."/>
            <person name="Rensing S.A."/>
            <person name="Riano-Pachon D.M."/>
            <person name="Richier S."/>
            <person name="Rokitta S."/>
            <person name="Shiraiwa Y."/>
            <person name="Soanes D.M."/>
            <person name="van der Giezen M."/>
            <person name="Wahlund T.M."/>
            <person name="Williams B."/>
            <person name="Wilson W."/>
            <person name="Wolfe G."/>
            <person name="Wurch L.L."/>
        </authorList>
    </citation>
    <scope>NUCLEOTIDE SEQUENCE</scope>
</reference>